<evidence type="ECO:0000313" key="2">
    <source>
        <dbReference type="EMBL" id="TDD69928.1"/>
    </source>
</evidence>
<evidence type="ECO:0008006" key="4">
    <source>
        <dbReference type="Google" id="ProtNLM"/>
    </source>
</evidence>
<evidence type="ECO:0000256" key="1">
    <source>
        <dbReference type="SAM" id="MobiDB-lite"/>
    </source>
</evidence>
<dbReference type="EMBL" id="SMLB01000012">
    <property type="protein sequence ID" value="TDD69928.1"/>
    <property type="molecule type" value="Genomic_DNA"/>
</dbReference>
<protein>
    <recommendedName>
        <fullName evidence="4">DUF937 domain-containing protein</fullName>
    </recommendedName>
</protein>
<organism evidence="2 3">
    <name type="scientific">Jiangella aurantiaca</name>
    <dbReference type="NCBI Taxonomy" id="2530373"/>
    <lineage>
        <taxon>Bacteria</taxon>
        <taxon>Bacillati</taxon>
        <taxon>Actinomycetota</taxon>
        <taxon>Actinomycetes</taxon>
        <taxon>Jiangellales</taxon>
        <taxon>Jiangellaceae</taxon>
        <taxon>Jiangella</taxon>
    </lineage>
</organism>
<gene>
    <name evidence="2" type="ORF">E1262_11710</name>
</gene>
<comment type="caution">
    <text evidence="2">The sequence shown here is derived from an EMBL/GenBank/DDBJ whole genome shotgun (WGS) entry which is preliminary data.</text>
</comment>
<dbReference type="AlphaFoldDB" id="A0A4R5ABY8"/>
<proteinExistence type="predicted"/>
<feature type="non-terminal residue" evidence="2">
    <location>
        <position position="152"/>
    </location>
</feature>
<name>A0A4R5ABY8_9ACTN</name>
<dbReference type="Proteomes" id="UP000295217">
    <property type="component" value="Unassembled WGS sequence"/>
</dbReference>
<keyword evidence="3" id="KW-1185">Reference proteome</keyword>
<reference evidence="2 3" key="1">
    <citation type="submission" date="2019-02" db="EMBL/GenBank/DDBJ databases">
        <title>Draft genome sequences of novel Actinobacteria.</title>
        <authorList>
            <person name="Sahin N."/>
            <person name="Ay H."/>
            <person name="Saygin H."/>
        </authorList>
    </citation>
    <scope>NUCLEOTIDE SEQUENCE [LARGE SCALE GENOMIC DNA]</scope>
    <source>
        <strain evidence="2 3">8K307</strain>
    </source>
</reference>
<sequence>MSIGYDDWPGETDDAADPYDAYDAAVDDDDGYGDADGDGLGAALAEVLSDDYADATPEDLELAVAGILDELSPAEAFGFGKALRQLGSGTGRLVSDPAFAQIAGKVLPVAGGALGTAIGGPLGTAVGTQLGSVAARSLQRTPTTAAAPPPPP</sequence>
<accession>A0A4R5ABY8</accession>
<feature type="region of interest" description="Disordered" evidence="1">
    <location>
        <begin position="133"/>
        <end position="152"/>
    </location>
</feature>
<evidence type="ECO:0000313" key="3">
    <source>
        <dbReference type="Proteomes" id="UP000295217"/>
    </source>
</evidence>